<accession>A0A840P4L2</accession>
<keyword evidence="1" id="KW-1133">Transmembrane helix</keyword>
<reference evidence="2 3" key="1">
    <citation type="submission" date="2020-08" db="EMBL/GenBank/DDBJ databases">
        <title>Genomic Encyclopedia of Type Strains, Phase IV (KMG-IV): sequencing the most valuable type-strain genomes for metagenomic binning, comparative biology and taxonomic classification.</title>
        <authorList>
            <person name="Goeker M."/>
        </authorList>
    </citation>
    <scope>NUCLEOTIDE SEQUENCE [LARGE SCALE GENOMIC DNA]</scope>
    <source>
        <strain evidence="2 3">DSM 45615</strain>
    </source>
</reference>
<dbReference type="PANTHER" id="PTHR42305">
    <property type="entry name" value="MEMBRANE PROTEIN RV1733C-RELATED"/>
    <property type="match status" value="1"/>
</dbReference>
<dbReference type="PANTHER" id="PTHR42305:SF1">
    <property type="entry name" value="MEMBRANE PROTEIN RV1733C-RELATED"/>
    <property type="match status" value="1"/>
</dbReference>
<comment type="caution">
    <text evidence="2">The sequence shown here is derived from an EMBL/GenBank/DDBJ whole genome shotgun (WGS) entry which is preliminary data.</text>
</comment>
<dbReference type="Proteomes" id="UP000578449">
    <property type="component" value="Unassembled WGS sequence"/>
</dbReference>
<protein>
    <submittedName>
        <fullName evidence="2">Uncharacterized protein</fullName>
    </submittedName>
</protein>
<evidence type="ECO:0000313" key="2">
    <source>
        <dbReference type="EMBL" id="MBB5132167.1"/>
    </source>
</evidence>
<feature type="transmembrane region" description="Helical" evidence="1">
    <location>
        <begin position="152"/>
        <end position="176"/>
    </location>
</feature>
<evidence type="ECO:0000256" key="1">
    <source>
        <dbReference type="SAM" id="Phobius"/>
    </source>
</evidence>
<dbReference type="AlphaFoldDB" id="A0A840P4L2"/>
<dbReference type="EMBL" id="JACHGN010000003">
    <property type="protein sequence ID" value="MBB5132167.1"/>
    <property type="molecule type" value="Genomic_DNA"/>
</dbReference>
<feature type="transmembrane region" description="Helical" evidence="1">
    <location>
        <begin position="31"/>
        <end position="49"/>
    </location>
</feature>
<name>A0A840P4L2_9ACTN</name>
<evidence type="ECO:0000313" key="3">
    <source>
        <dbReference type="Proteomes" id="UP000578449"/>
    </source>
</evidence>
<sequence length="201" mass="21640">MRHADNWLLLRLRRYRPDGNELRRRSDRIEAAAVAFAILIVLLCVWPAVLTARAVYADGLAAERVGPGGRVQVTATLAEEGPVQAVTTADGRVTAVTAPASWRAPDGRTLSGTVVVPTGAKAGAPVRIWVDDEGRRVPPPQTRLETVARSGIGAGLVITAGVTVSVAGFACFRAVLDRHRYREWETAWSEADARWHGTTPS</sequence>
<dbReference type="RefSeq" id="WP_185048942.1">
    <property type="nucleotide sequence ID" value="NZ_BAABIX010000055.1"/>
</dbReference>
<proteinExistence type="predicted"/>
<gene>
    <name evidence="2" type="ORF">HNP84_001880</name>
</gene>
<keyword evidence="1" id="KW-0812">Transmembrane</keyword>
<keyword evidence="1" id="KW-0472">Membrane</keyword>
<organism evidence="2 3">
    <name type="scientific">Thermocatellispora tengchongensis</name>
    <dbReference type="NCBI Taxonomy" id="1073253"/>
    <lineage>
        <taxon>Bacteria</taxon>
        <taxon>Bacillati</taxon>
        <taxon>Actinomycetota</taxon>
        <taxon>Actinomycetes</taxon>
        <taxon>Streptosporangiales</taxon>
        <taxon>Streptosporangiaceae</taxon>
        <taxon>Thermocatellispora</taxon>
    </lineage>
</organism>
<keyword evidence="3" id="KW-1185">Reference proteome</keyword>
<dbReference type="InterPro" id="IPR039708">
    <property type="entry name" value="MT1774/Rv1733c-like"/>
</dbReference>